<dbReference type="STRING" id="60172.A0A1V6QTT7"/>
<evidence type="ECO:0000256" key="1">
    <source>
        <dbReference type="SAM" id="MobiDB-lite"/>
    </source>
</evidence>
<accession>A0A1V6QTT7</accession>
<evidence type="ECO:0000313" key="2">
    <source>
        <dbReference type="EMBL" id="OQD92417.1"/>
    </source>
</evidence>
<sequence length="566" mass="62523">MNNPYDRGTHEQWESSLMGAPFWDYVTRNVQERARNEGQALTGQLPHQSPAQSPSNSPVQTTVTSSTEKSPKKQKSRLELSRLASFNSARLRNTIHPSPVRTHAPTSPSKSPETSQKSSKKGSLRLPKLPSFKSPSLKRRGPILASTASIVELQKPARPSILSPSAFLPPESPPTFFPPEYPIPPIPRAPRPAFRSLYRGPSAANLDIAPPNAPEDSYPFSTISPDRRSIISFQEWLERPSDPRPEPVPTPRPARSSQINLMAYLNDGGTWDNIPRTKSVLKLNMLCDARKGSPKDHVDIDGAQTIYKGTMSDAAIEAKVPVENETAADDQGAHHSPKEPEGEAEIRITLPTEENLQPLVEFRSLRVLRLTGMFKSYQSIIWLAVWLNPQLTTLELEMAVEPEIKKPGPRGWKPITDGWVMNVKSFGAPVYYGEHGDGEISSKIGYGEYLDKFCIEKARLRAGATGFPVPRYLPVKHLTLAGFAVDGDAFGMWFRNLEEVHFKKDCIDCGFWLSRAQRDVRVRHSNNLGVARGNDGPSGASSMEELGEKELAELTAAVGGLGASRM</sequence>
<feature type="compositionally biased region" description="Polar residues" evidence="1">
    <location>
        <begin position="104"/>
        <end position="117"/>
    </location>
</feature>
<dbReference type="EMBL" id="MDYO01000041">
    <property type="protein sequence ID" value="OQD92417.1"/>
    <property type="molecule type" value="Genomic_DNA"/>
</dbReference>
<feature type="region of interest" description="Disordered" evidence="1">
    <location>
        <begin position="34"/>
        <end position="140"/>
    </location>
</feature>
<gene>
    <name evidence="2" type="ORF">PENSOL_c041G06375</name>
</gene>
<evidence type="ECO:0000313" key="3">
    <source>
        <dbReference type="Proteomes" id="UP000191612"/>
    </source>
</evidence>
<keyword evidence="3" id="KW-1185">Reference proteome</keyword>
<comment type="caution">
    <text evidence="2">The sequence shown here is derived from an EMBL/GenBank/DDBJ whole genome shotgun (WGS) entry which is preliminary data.</text>
</comment>
<organism evidence="2 3">
    <name type="scientific">Penicillium solitum</name>
    <dbReference type="NCBI Taxonomy" id="60172"/>
    <lineage>
        <taxon>Eukaryota</taxon>
        <taxon>Fungi</taxon>
        <taxon>Dikarya</taxon>
        <taxon>Ascomycota</taxon>
        <taxon>Pezizomycotina</taxon>
        <taxon>Eurotiomycetes</taxon>
        <taxon>Eurotiomycetidae</taxon>
        <taxon>Eurotiales</taxon>
        <taxon>Aspergillaceae</taxon>
        <taxon>Penicillium</taxon>
    </lineage>
</organism>
<reference evidence="3" key="1">
    <citation type="journal article" date="2017" name="Nat. Microbiol.">
        <title>Global analysis of biosynthetic gene clusters reveals vast potential of secondary metabolite production in Penicillium species.</title>
        <authorList>
            <person name="Nielsen J.C."/>
            <person name="Grijseels S."/>
            <person name="Prigent S."/>
            <person name="Ji B."/>
            <person name="Dainat J."/>
            <person name="Nielsen K.F."/>
            <person name="Frisvad J.C."/>
            <person name="Workman M."/>
            <person name="Nielsen J."/>
        </authorList>
    </citation>
    <scope>NUCLEOTIDE SEQUENCE [LARGE SCALE GENOMIC DNA]</scope>
    <source>
        <strain evidence="3">IBT 29525</strain>
    </source>
</reference>
<dbReference type="Proteomes" id="UP000191612">
    <property type="component" value="Unassembled WGS sequence"/>
</dbReference>
<proteinExistence type="predicted"/>
<name>A0A1V6QTT7_9EURO</name>
<feature type="compositionally biased region" description="Polar residues" evidence="1">
    <location>
        <begin position="39"/>
        <end position="68"/>
    </location>
</feature>
<protein>
    <submittedName>
        <fullName evidence="2">Uncharacterized protein</fullName>
    </submittedName>
</protein>
<dbReference type="AlphaFoldDB" id="A0A1V6QTT7"/>